<name>A0ABT2EJD6_9BACT</name>
<comment type="cofactor">
    <cofactor evidence="5">
        <name>Mg(2+)</name>
        <dbReference type="ChEBI" id="CHEBI:18420"/>
    </cofactor>
</comment>
<comment type="caution">
    <text evidence="7">The sequence shown here is derived from an EMBL/GenBank/DDBJ whole genome shotgun (WGS) entry which is preliminary data.</text>
</comment>
<evidence type="ECO:0000313" key="7">
    <source>
        <dbReference type="EMBL" id="MCS3918064.1"/>
    </source>
</evidence>
<evidence type="ECO:0000256" key="1">
    <source>
        <dbReference type="ARBA" id="ARBA00022649"/>
    </source>
</evidence>
<sequence length="139" mass="15721">MRGREIFADTSGWGNLADPDEPFHRQAEHLVRLARAKGIRLVKTNYVLAELVSLLLSFRIPHANIVAFVNGIAASPQVEIVWIDKAIHAEAWDLFQRRPDKTWSLVDCASFVVMQKRGITEALTSDVHFEQAGFVRLLK</sequence>
<keyword evidence="5" id="KW-0800">Toxin</keyword>
<reference evidence="7 8" key="1">
    <citation type="submission" date="2022-08" db="EMBL/GenBank/DDBJ databases">
        <title>Bacterial and archaeal communities from various locations to study Microbial Dark Matter (Phase II).</title>
        <authorList>
            <person name="Stepanauskas R."/>
        </authorList>
    </citation>
    <scope>NUCLEOTIDE SEQUENCE [LARGE SCALE GENOMIC DNA]</scope>
    <source>
        <strain evidence="7 8">PD1</strain>
    </source>
</reference>
<dbReference type="Pfam" id="PF01850">
    <property type="entry name" value="PIN"/>
    <property type="match status" value="1"/>
</dbReference>
<dbReference type="SUPFAM" id="SSF88723">
    <property type="entry name" value="PIN domain-like"/>
    <property type="match status" value="1"/>
</dbReference>
<keyword evidence="4 5" id="KW-0378">Hydrolase</keyword>
<dbReference type="InterPro" id="IPR002716">
    <property type="entry name" value="PIN_dom"/>
</dbReference>
<dbReference type="EMBL" id="JANUCP010000001">
    <property type="protein sequence ID" value="MCS3918064.1"/>
    <property type="molecule type" value="Genomic_DNA"/>
</dbReference>
<feature type="binding site" evidence="5">
    <location>
        <position position="107"/>
    </location>
    <ligand>
        <name>Mg(2+)</name>
        <dbReference type="ChEBI" id="CHEBI:18420"/>
    </ligand>
</feature>
<dbReference type="InterPro" id="IPR022907">
    <property type="entry name" value="VapC_family"/>
</dbReference>
<dbReference type="HAMAP" id="MF_00265">
    <property type="entry name" value="VapC_Nob1"/>
    <property type="match status" value="1"/>
</dbReference>
<evidence type="ECO:0000256" key="2">
    <source>
        <dbReference type="ARBA" id="ARBA00022722"/>
    </source>
</evidence>
<evidence type="ECO:0000256" key="3">
    <source>
        <dbReference type="ARBA" id="ARBA00022723"/>
    </source>
</evidence>
<dbReference type="Proteomes" id="UP001204798">
    <property type="component" value="Unassembled WGS sequence"/>
</dbReference>
<evidence type="ECO:0000256" key="4">
    <source>
        <dbReference type="ARBA" id="ARBA00022801"/>
    </source>
</evidence>
<dbReference type="RefSeq" id="WP_259093301.1">
    <property type="nucleotide sequence ID" value="NZ_CP130454.1"/>
</dbReference>
<dbReference type="PANTHER" id="PTHR42188:SF1">
    <property type="entry name" value="23S RRNA-SPECIFIC ENDONUCLEASE VAPC20"/>
    <property type="match status" value="1"/>
</dbReference>
<organism evidence="7 8">
    <name type="scientific">Candidatus Fervidibacter sacchari</name>
    <dbReference type="NCBI Taxonomy" id="1448929"/>
    <lineage>
        <taxon>Bacteria</taxon>
        <taxon>Candidatus Fervidibacterota</taxon>
        <taxon>Candidatus Fervidibacter</taxon>
    </lineage>
</organism>
<gene>
    <name evidence="5" type="primary">vapC</name>
    <name evidence="7" type="ORF">M2350_000461</name>
</gene>
<feature type="binding site" evidence="5">
    <location>
        <position position="9"/>
    </location>
    <ligand>
        <name>Mg(2+)</name>
        <dbReference type="ChEBI" id="CHEBI:18420"/>
    </ligand>
</feature>
<comment type="similarity">
    <text evidence="5">Belongs to the PINc/VapC protein family.</text>
</comment>
<dbReference type="PANTHER" id="PTHR42188">
    <property type="entry name" value="23S RRNA-SPECIFIC ENDONUCLEASE VAPC20"/>
    <property type="match status" value="1"/>
</dbReference>
<dbReference type="InterPro" id="IPR039018">
    <property type="entry name" value="VapC20-like"/>
</dbReference>
<proteinExistence type="inferred from homology"/>
<evidence type="ECO:0000256" key="5">
    <source>
        <dbReference type="HAMAP-Rule" id="MF_00265"/>
    </source>
</evidence>
<keyword evidence="3 5" id="KW-0479">Metal-binding</keyword>
<evidence type="ECO:0000259" key="6">
    <source>
        <dbReference type="Pfam" id="PF01850"/>
    </source>
</evidence>
<protein>
    <recommendedName>
        <fullName evidence="5">Ribonuclease VapC</fullName>
        <shortName evidence="5">RNase VapC</shortName>
        <ecNumber evidence="5">3.1.-.-</ecNumber>
    </recommendedName>
    <alternativeName>
        <fullName evidence="5">Toxin VapC</fullName>
    </alternativeName>
</protein>
<keyword evidence="8" id="KW-1185">Reference proteome</keyword>
<keyword evidence="1 5" id="KW-1277">Toxin-antitoxin system</keyword>
<accession>A0ABT2EJD6</accession>
<dbReference type="EC" id="3.1.-.-" evidence="5"/>
<feature type="domain" description="PIN" evidence="6">
    <location>
        <begin position="6"/>
        <end position="134"/>
    </location>
</feature>
<comment type="function">
    <text evidence="5">Toxic component of a toxin-antitoxin (TA) system. An RNase.</text>
</comment>
<dbReference type="InterPro" id="IPR029060">
    <property type="entry name" value="PIN-like_dom_sf"/>
</dbReference>
<keyword evidence="2 5" id="KW-0540">Nuclease</keyword>
<evidence type="ECO:0000313" key="8">
    <source>
        <dbReference type="Proteomes" id="UP001204798"/>
    </source>
</evidence>
<dbReference type="Gene3D" id="3.40.50.1010">
    <property type="entry name" value="5'-nuclease"/>
    <property type="match status" value="1"/>
</dbReference>
<keyword evidence="5" id="KW-0460">Magnesium</keyword>